<dbReference type="EC" id="2.7.13.3" evidence="2"/>
<keyword evidence="6" id="KW-0418">Kinase</keyword>
<keyword evidence="3" id="KW-0597">Phosphoprotein</keyword>
<dbReference type="Pfam" id="PF02518">
    <property type="entry name" value="HATPase_c"/>
    <property type="match status" value="1"/>
</dbReference>
<comment type="catalytic activity">
    <reaction evidence="1">
        <text>ATP + protein L-histidine = ADP + protein N-phospho-L-histidine.</text>
        <dbReference type="EC" id="2.7.13.3"/>
    </reaction>
</comment>
<evidence type="ECO:0000256" key="6">
    <source>
        <dbReference type="ARBA" id="ARBA00022777"/>
    </source>
</evidence>
<feature type="non-terminal residue" evidence="9">
    <location>
        <position position="1"/>
    </location>
</feature>
<gene>
    <name evidence="9" type="ORF">ADK38_38810</name>
</gene>
<evidence type="ECO:0000259" key="8">
    <source>
        <dbReference type="PROSITE" id="PS50109"/>
    </source>
</evidence>
<keyword evidence="4" id="KW-0808">Transferase</keyword>
<sequence>LEVGLVGSSDPRLAASVRQALGDADRLQRIITDLLLLARLDARVHRPDQAVDLALLAAEEIARRRSPRVPLTLAADEPVPVRGDHAQLERLLANLVDNAQRYARSAVRIRAALDPVTGEASLTVTDDGPGIPPDAAERVFERFT</sequence>
<feature type="non-terminal residue" evidence="9">
    <location>
        <position position="144"/>
    </location>
</feature>
<dbReference type="Proteomes" id="UP000037020">
    <property type="component" value="Unassembled WGS sequence"/>
</dbReference>
<evidence type="ECO:0000256" key="1">
    <source>
        <dbReference type="ARBA" id="ARBA00000085"/>
    </source>
</evidence>
<evidence type="ECO:0000256" key="5">
    <source>
        <dbReference type="ARBA" id="ARBA00022692"/>
    </source>
</evidence>
<dbReference type="InterPro" id="IPR050428">
    <property type="entry name" value="TCS_sensor_his_kinase"/>
</dbReference>
<dbReference type="EMBL" id="LGUT01003667">
    <property type="protein sequence ID" value="KOG85053.1"/>
    <property type="molecule type" value="Genomic_DNA"/>
</dbReference>
<keyword evidence="10" id="KW-1185">Reference proteome</keyword>
<dbReference type="SUPFAM" id="SSF55874">
    <property type="entry name" value="ATPase domain of HSP90 chaperone/DNA topoisomerase II/histidine kinase"/>
    <property type="match status" value="1"/>
</dbReference>
<protein>
    <recommendedName>
        <fullName evidence="2">histidine kinase</fullName>
        <ecNumber evidence="2">2.7.13.3</ecNumber>
    </recommendedName>
</protein>
<dbReference type="CDD" id="cd00075">
    <property type="entry name" value="HATPase"/>
    <property type="match status" value="1"/>
</dbReference>
<dbReference type="PANTHER" id="PTHR45436:SF5">
    <property type="entry name" value="SENSOR HISTIDINE KINASE TRCS"/>
    <property type="match status" value="1"/>
</dbReference>
<evidence type="ECO:0000313" key="9">
    <source>
        <dbReference type="EMBL" id="KOG85053.1"/>
    </source>
</evidence>
<dbReference type="PANTHER" id="PTHR45436">
    <property type="entry name" value="SENSOR HISTIDINE KINASE YKOH"/>
    <property type="match status" value="1"/>
</dbReference>
<dbReference type="PROSITE" id="PS50109">
    <property type="entry name" value="HIS_KIN"/>
    <property type="match status" value="1"/>
</dbReference>
<reference evidence="9 10" key="1">
    <citation type="submission" date="2015-07" db="EMBL/GenBank/DDBJ databases">
        <authorList>
            <person name="Ju K.-S."/>
            <person name="Doroghazi J.R."/>
            <person name="Metcalf W.W."/>
        </authorList>
    </citation>
    <scope>NUCLEOTIDE SEQUENCE [LARGE SCALE GENOMIC DNA]</scope>
    <source>
        <strain evidence="9 10">NRRL B-3589</strain>
    </source>
</reference>
<comment type="caution">
    <text evidence="9">The sequence shown here is derived from an EMBL/GenBank/DDBJ whole genome shotgun (WGS) entry which is preliminary data.</text>
</comment>
<evidence type="ECO:0000256" key="3">
    <source>
        <dbReference type="ARBA" id="ARBA00022553"/>
    </source>
</evidence>
<evidence type="ECO:0000256" key="4">
    <source>
        <dbReference type="ARBA" id="ARBA00022679"/>
    </source>
</evidence>
<keyword evidence="7" id="KW-0472">Membrane</keyword>
<keyword evidence="7" id="KW-1133">Transmembrane helix</keyword>
<dbReference type="InterPro" id="IPR036890">
    <property type="entry name" value="HATPase_C_sf"/>
</dbReference>
<evidence type="ECO:0000256" key="7">
    <source>
        <dbReference type="ARBA" id="ARBA00022989"/>
    </source>
</evidence>
<evidence type="ECO:0000313" key="10">
    <source>
        <dbReference type="Proteomes" id="UP000037020"/>
    </source>
</evidence>
<evidence type="ECO:0000256" key="2">
    <source>
        <dbReference type="ARBA" id="ARBA00012438"/>
    </source>
</evidence>
<dbReference type="InterPro" id="IPR003594">
    <property type="entry name" value="HATPase_dom"/>
</dbReference>
<feature type="domain" description="Histidine kinase" evidence="8">
    <location>
        <begin position="1"/>
        <end position="144"/>
    </location>
</feature>
<dbReference type="InterPro" id="IPR005467">
    <property type="entry name" value="His_kinase_dom"/>
</dbReference>
<keyword evidence="5" id="KW-0812">Transmembrane</keyword>
<name>A0ABR5IV77_9ACTN</name>
<proteinExistence type="predicted"/>
<organism evidence="9 10">
    <name type="scientific">Streptomyces varsoviensis</name>
    <dbReference type="NCBI Taxonomy" id="67373"/>
    <lineage>
        <taxon>Bacteria</taxon>
        <taxon>Bacillati</taxon>
        <taxon>Actinomycetota</taxon>
        <taxon>Actinomycetes</taxon>
        <taxon>Kitasatosporales</taxon>
        <taxon>Streptomycetaceae</taxon>
        <taxon>Streptomyces</taxon>
    </lineage>
</organism>
<accession>A0ABR5IV77</accession>
<dbReference type="Gene3D" id="3.30.565.10">
    <property type="entry name" value="Histidine kinase-like ATPase, C-terminal domain"/>
    <property type="match status" value="1"/>
</dbReference>